<dbReference type="Gene3D" id="3.30.465.10">
    <property type="match status" value="1"/>
</dbReference>
<dbReference type="InterPro" id="IPR016171">
    <property type="entry name" value="Vanillyl_alc_oxidase_C-sub2"/>
</dbReference>
<keyword evidence="3" id="KW-0274">FAD</keyword>
<dbReference type="InterPro" id="IPR004113">
    <property type="entry name" value="FAD-bd_oxidored_4_C"/>
</dbReference>
<dbReference type="EMBL" id="JBAKFM010000001">
    <property type="protein sequence ID" value="MEX0468229.1"/>
    <property type="molecule type" value="Genomic_DNA"/>
</dbReference>
<dbReference type="Gene3D" id="1.10.45.10">
    <property type="entry name" value="Vanillyl-alcohol Oxidase, Chain A, domain 4"/>
    <property type="match status" value="1"/>
</dbReference>
<organism evidence="6 7">
    <name type="scientific">Spiribacter pallidus</name>
    <dbReference type="NCBI Taxonomy" id="1987936"/>
    <lineage>
        <taxon>Bacteria</taxon>
        <taxon>Pseudomonadati</taxon>
        <taxon>Pseudomonadota</taxon>
        <taxon>Gammaproteobacteria</taxon>
        <taxon>Chromatiales</taxon>
        <taxon>Ectothiorhodospiraceae</taxon>
        <taxon>Spiribacter</taxon>
    </lineage>
</organism>
<dbReference type="RefSeq" id="WP_367958270.1">
    <property type="nucleotide sequence ID" value="NZ_JBAKFH010000004.1"/>
</dbReference>
<evidence type="ECO:0000313" key="6">
    <source>
        <dbReference type="EMBL" id="MEX0468229.1"/>
    </source>
</evidence>
<evidence type="ECO:0000256" key="4">
    <source>
        <dbReference type="ARBA" id="ARBA00023002"/>
    </source>
</evidence>
<comment type="cofactor">
    <cofactor evidence="1">
        <name>FAD</name>
        <dbReference type="ChEBI" id="CHEBI:57692"/>
    </cofactor>
</comment>
<evidence type="ECO:0000259" key="5">
    <source>
        <dbReference type="PROSITE" id="PS51387"/>
    </source>
</evidence>
<feature type="domain" description="FAD-binding PCMH-type" evidence="5">
    <location>
        <begin position="1"/>
        <end position="172"/>
    </location>
</feature>
<dbReference type="EC" id="1.1.99.14" evidence="6"/>
<dbReference type="SUPFAM" id="SSF55103">
    <property type="entry name" value="FAD-linked oxidases, C-terminal domain"/>
    <property type="match status" value="1"/>
</dbReference>
<comment type="caution">
    <text evidence="6">The sequence shown here is derived from an EMBL/GenBank/DDBJ whole genome shotgun (WGS) entry which is preliminary data.</text>
</comment>
<dbReference type="InterPro" id="IPR016166">
    <property type="entry name" value="FAD-bd_PCMH"/>
</dbReference>
<dbReference type="InterPro" id="IPR036318">
    <property type="entry name" value="FAD-bd_PCMH-like_sf"/>
</dbReference>
<evidence type="ECO:0000256" key="3">
    <source>
        <dbReference type="ARBA" id="ARBA00022827"/>
    </source>
</evidence>
<name>A0ABV3T9E4_9GAMM</name>
<dbReference type="Pfam" id="PF02913">
    <property type="entry name" value="FAD-oxidase_C"/>
    <property type="match status" value="1"/>
</dbReference>
<gene>
    <name evidence="6" type="primary">glcE</name>
    <name evidence="6" type="ORF">V6X73_00550</name>
</gene>
<dbReference type="Pfam" id="PF01565">
    <property type="entry name" value="FAD_binding_4"/>
    <property type="match status" value="1"/>
</dbReference>
<keyword evidence="2" id="KW-0285">Flavoprotein</keyword>
<dbReference type="InterPro" id="IPR016169">
    <property type="entry name" value="FAD-bd_PCMH_sub2"/>
</dbReference>
<dbReference type="PROSITE" id="PS51387">
    <property type="entry name" value="FAD_PCMH"/>
    <property type="match status" value="1"/>
</dbReference>
<protein>
    <submittedName>
        <fullName evidence="6">Glycolate oxidase subunit GlcE</fullName>
        <ecNumber evidence="6">1.1.99.14</ecNumber>
    </submittedName>
</protein>
<evidence type="ECO:0000256" key="1">
    <source>
        <dbReference type="ARBA" id="ARBA00001974"/>
    </source>
</evidence>
<accession>A0ABV3T9E4</accession>
<dbReference type="SUPFAM" id="SSF56176">
    <property type="entry name" value="FAD-binding/transporter-associated domain-like"/>
    <property type="match status" value="1"/>
</dbReference>
<dbReference type="InterPro" id="IPR006094">
    <property type="entry name" value="Oxid_FAD_bind_N"/>
</dbReference>
<evidence type="ECO:0000313" key="7">
    <source>
        <dbReference type="Proteomes" id="UP001556709"/>
    </source>
</evidence>
<keyword evidence="7" id="KW-1185">Reference proteome</keyword>
<keyword evidence="4 6" id="KW-0560">Oxidoreductase</keyword>
<proteinExistence type="predicted"/>
<dbReference type="GO" id="GO:0019154">
    <property type="term" value="F:glycolate dehydrogenase activity"/>
    <property type="evidence" value="ECO:0007669"/>
    <property type="project" value="UniProtKB-EC"/>
</dbReference>
<dbReference type="PANTHER" id="PTHR11748">
    <property type="entry name" value="D-LACTATE DEHYDROGENASE"/>
    <property type="match status" value="1"/>
</dbReference>
<dbReference type="InterPro" id="IPR016164">
    <property type="entry name" value="FAD-linked_Oxase-like_C"/>
</dbReference>
<dbReference type="NCBIfam" id="NF008439">
    <property type="entry name" value="PRK11282.1"/>
    <property type="match status" value="1"/>
</dbReference>
<dbReference type="Proteomes" id="UP001556709">
    <property type="component" value="Unassembled WGS sequence"/>
</dbReference>
<reference evidence="6 7" key="1">
    <citation type="submission" date="2024-02" db="EMBL/GenBank/DDBJ databases">
        <title>New especies of Spiribacter isolated from saline water.</title>
        <authorList>
            <person name="Leon M.J."/>
            <person name="De La Haba R."/>
            <person name="Sanchez-Porro C."/>
            <person name="Ventosa A."/>
        </authorList>
    </citation>
    <scope>NUCLEOTIDE SEQUENCE [LARGE SCALE GENOMIC DNA]</scope>
    <source>
        <strain evidence="7">ag22IC6-390</strain>
    </source>
</reference>
<dbReference type="PANTHER" id="PTHR11748:SF103">
    <property type="entry name" value="GLYCOLATE OXIDASE SUBUNIT GLCE"/>
    <property type="match status" value="1"/>
</dbReference>
<sequence>MTGTDQSEALRERVADAADQGEALSITGSGSKHFYGNPVQGSALDISAHRGIISYEPTELVLTARAGTPIVEIEEALTAEGQRLAFEPPQFNGGGTLGGVVAAGLAGPRRPYGGAVRDMVLGLRLINGRGELMRFGGEVMKNVAGYDVARLNTGALGTLGVITEVSLKVLPAPAARVTLEVEADPTQCHDLSEQWLRNGRPLSGMIHDGERLYARFEGTTSAVDDAVAAIDGKALEPAAADAFWQSIRDQRHEFFAGDEQPLWRISLPPASDPTVYGERLLIDWSGQQLWLRGHPEPHNLRARAAAQGGSATLFRGRIDGVGAFPPLDAVQARLHQNIKKAFDPHGILNPGRLYPDAEVS</sequence>
<evidence type="ECO:0000256" key="2">
    <source>
        <dbReference type="ARBA" id="ARBA00022630"/>
    </source>
</evidence>